<dbReference type="Gene3D" id="3.40.50.450">
    <property type="match status" value="1"/>
</dbReference>
<proteinExistence type="predicted"/>
<dbReference type="AlphaFoldDB" id="A0AAJ6DED7"/>
<dbReference type="RefSeq" id="WP_279674553.1">
    <property type="nucleotide sequence ID" value="NZ_CP122566.1"/>
</dbReference>
<evidence type="ECO:0000313" key="2">
    <source>
        <dbReference type="EMBL" id="WGH92503.1"/>
    </source>
</evidence>
<protein>
    <submittedName>
        <fullName evidence="2">DNA-processing protein DprA</fullName>
    </submittedName>
</protein>
<name>A0AAJ6DED7_9MICC</name>
<reference evidence="2 3" key="1">
    <citation type="submission" date="2023-03" db="EMBL/GenBank/DDBJ databases">
        <title>Complete genome sequences of several Auritidibacter ignavus strains isolated from ear infections.</title>
        <authorList>
            <person name="Baehr T."/>
            <person name="Baumhoegger A.M."/>
        </authorList>
    </citation>
    <scope>NUCLEOTIDE SEQUENCE [LARGE SCALE GENOMIC DNA]</scope>
    <source>
        <strain evidence="2 3">BABAE-6</strain>
    </source>
</reference>
<dbReference type="Proteomes" id="UP001224674">
    <property type="component" value="Chromosome"/>
</dbReference>
<evidence type="ECO:0000259" key="1">
    <source>
        <dbReference type="Pfam" id="PF02481"/>
    </source>
</evidence>
<accession>A0AAJ6DED7</accession>
<feature type="domain" description="Smf/DprA SLOG" evidence="1">
    <location>
        <begin position="60"/>
        <end position="115"/>
    </location>
</feature>
<keyword evidence="3" id="KW-1185">Reference proteome</keyword>
<dbReference type="InterPro" id="IPR057666">
    <property type="entry name" value="DrpA_SLOG"/>
</dbReference>
<dbReference type="EMBL" id="CP122566">
    <property type="protein sequence ID" value="WGH92503.1"/>
    <property type="molecule type" value="Genomic_DNA"/>
</dbReference>
<dbReference type="Pfam" id="PF02481">
    <property type="entry name" value="DNA_processg_A"/>
    <property type="match status" value="1"/>
</dbReference>
<organism evidence="2 3">
    <name type="scientific">Auritidibacter ignavus</name>
    <dbReference type="NCBI Taxonomy" id="678932"/>
    <lineage>
        <taxon>Bacteria</taxon>
        <taxon>Bacillati</taxon>
        <taxon>Actinomycetota</taxon>
        <taxon>Actinomycetes</taxon>
        <taxon>Micrococcales</taxon>
        <taxon>Micrococcaceae</taxon>
        <taxon>Auritidibacter</taxon>
    </lineage>
</organism>
<sequence>MLGRVGGVETLRLIEDERAAVPGMNRADALAWRDRLTAATRPEVLVDRVRQAEAAGIGTVIPADTSWPGSLDVLGARAPYVLWTRGADSFLSRPLLDFVAIVGSRASTSYGELVAGSSPRTSPGMIAWSSAAWTGHARQGTVTC</sequence>
<gene>
    <name evidence="2" type="ORF">QDX21_09290</name>
</gene>
<evidence type="ECO:0000313" key="3">
    <source>
        <dbReference type="Proteomes" id="UP001224674"/>
    </source>
</evidence>